<name>A0A562WM96_9ACTN</name>
<dbReference type="OrthoDB" id="4177349at2"/>
<dbReference type="AlphaFoldDB" id="A0A562WM96"/>
<evidence type="ECO:0000313" key="2">
    <source>
        <dbReference type="Proteomes" id="UP000319728"/>
    </source>
</evidence>
<protein>
    <submittedName>
        <fullName evidence="1">Uncharacterized protein</fullName>
    </submittedName>
</protein>
<accession>A0A562WM96</accession>
<reference evidence="1 2" key="1">
    <citation type="submission" date="2019-07" db="EMBL/GenBank/DDBJ databases">
        <title>R&amp;d 2014.</title>
        <authorList>
            <person name="Klenk H.-P."/>
        </authorList>
    </citation>
    <scope>NUCLEOTIDE SEQUENCE [LARGE SCALE GENOMIC DNA]</scope>
    <source>
        <strain evidence="1 2">DSM 43912</strain>
    </source>
</reference>
<evidence type="ECO:0000313" key="1">
    <source>
        <dbReference type="EMBL" id="TWJ31181.1"/>
    </source>
</evidence>
<dbReference type="Proteomes" id="UP000319728">
    <property type="component" value="Unassembled WGS sequence"/>
</dbReference>
<sequence length="220" mass="23785">MPLEAKLRLWVIGAYLMTRNWRWLLAAMIVIGVVVGGWGSLEASTPAATDSGGSQVPIWRLLAVGSGLLPVLTLASPLQALEAAAGLPYHRTRCFVLWGALAISSACILTAATVGMDVAVAPVIVRALLAWFGLALVSGRVLAWSYSWVLPSAVMCVLLYWGHDRTGRTYRWWEFTAHPVGHLPSMVLAGILLTAGLTAYALSPWRIHRVTQFLRGVRGS</sequence>
<proteinExistence type="predicted"/>
<gene>
    <name evidence="1" type="ORF">JD81_04735</name>
</gene>
<keyword evidence="2" id="KW-1185">Reference proteome</keyword>
<comment type="caution">
    <text evidence="1">The sequence shown here is derived from an EMBL/GenBank/DDBJ whole genome shotgun (WGS) entry which is preliminary data.</text>
</comment>
<dbReference type="EMBL" id="VLLP01000001">
    <property type="protein sequence ID" value="TWJ31181.1"/>
    <property type="molecule type" value="Genomic_DNA"/>
</dbReference>
<organism evidence="1 2">
    <name type="scientific">Micromonospora sagamiensis</name>
    <dbReference type="NCBI Taxonomy" id="47875"/>
    <lineage>
        <taxon>Bacteria</taxon>
        <taxon>Bacillati</taxon>
        <taxon>Actinomycetota</taxon>
        <taxon>Actinomycetes</taxon>
        <taxon>Micromonosporales</taxon>
        <taxon>Micromonosporaceae</taxon>
        <taxon>Micromonospora</taxon>
    </lineage>
</organism>
<dbReference type="RefSeq" id="WP_145819798.1">
    <property type="nucleotide sequence ID" value="NZ_AP023438.1"/>
</dbReference>